<gene>
    <name evidence="5" type="ORF">GCM10010468_26970</name>
</gene>
<organism evidence="5 6">
    <name type="scientific">Actinocorallia longicatena</name>
    <dbReference type="NCBI Taxonomy" id="111803"/>
    <lineage>
        <taxon>Bacteria</taxon>
        <taxon>Bacillati</taxon>
        <taxon>Actinomycetota</taxon>
        <taxon>Actinomycetes</taxon>
        <taxon>Streptosporangiales</taxon>
        <taxon>Thermomonosporaceae</taxon>
        <taxon>Actinocorallia</taxon>
    </lineage>
</organism>
<accession>A0ABP6Q7X3</accession>
<dbReference type="Pfam" id="PF00501">
    <property type="entry name" value="AMP-binding"/>
    <property type="match status" value="1"/>
</dbReference>
<dbReference type="PANTHER" id="PTHR43201">
    <property type="entry name" value="ACYL-COA SYNTHETASE"/>
    <property type="match status" value="1"/>
</dbReference>
<dbReference type="InterPro" id="IPR025110">
    <property type="entry name" value="AMP-bd_C"/>
</dbReference>
<dbReference type="EMBL" id="BAAAUV010000006">
    <property type="protein sequence ID" value="GAA3209539.1"/>
    <property type="molecule type" value="Genomic_DNA"/>
</dbReference>
<dbReference type="PROSITE" id="PS00455">
    <property type="entry name" value="AMP_BINDING"/>
    <property type="match status" value="1"/>
</dbReference>
<dbReference type="GO" id="GO:0016874">
    <property type="term" value="F:ligase activity"/>
    <property type="evidence" value="ECO:0007669"/>
    <property type="project" value="UniProtKB-KW"/>
</dbReference>
<evidence type="ECO:0000313" key="6">
    <source>
        <dbReference type="Proteomes" id="UP001501237"/>
    </source>
</evidence>
<dbReference type="RefSeq" id="WP_344827228.1">
    <property type="nucleotide sequence ID" value="NZ_BAAAUV010000006.1"/>
</dbReference>
<keyword evidence="6" id="KW-1185">Reference proteome</keyword>
<dbReference type="InterPro" id="IPR020845">
    <property type="entry name" value="AMP-binding_CS"/>
</dbReference>
<dbReference type="Gene3D" id="3.40.50.12780">
    <property type="entry name" value="N-terminal domain of ligase-like"/>
    <property type="match status" value="1"/>
</dbReference>
<evidence type="ECO:0000256" key="1">
    <source>
        <dbReference type="ARBA" id="ARBA00006432"/>
    </source>
</evidence>
<proteinExistence type="inferred from homology"/>
<evidence type="ECO:0000259" key="3">
    <source>
        <dbReference type="Pfam" id="PF00501"/>
    </source>
</evidence>
<evidence type="ECO:0000259" key="4">
    <source>
        <dbReference type="Pfam" id="PF13193"/>
    </source>
</evidence>
<evidence type="ECO:0000256" key="2">
    <source>
        <dbReference type="ARBA" id="ARBA00022598"/>
    </source>
</evidence>
<feature type="domain" description="AMP-dependent synthetase/ligase" evidence="3">
    <location>
        <begin position="21"/>
        <end position="384"/>
    </location>
</feature>
<sequence>MDESQVAASQFAGQDIPWLLRTWAERQPDKALLIWEPRDGTGRTWTYAQFWSDVRGLAAGLAERGVAEGDKILLHADNCPEMVLAWYACATLGAVAVTTNTRSAASEVAFFVEKTGCAGAITQPRHAAVVKEAAPGLPWIAVTGDDSGAEPAAGDADHGLGSFDELFGDGDSLPVREPDPMAPAGILFTSGTTSRPKAVVHTHANALWAGRVGPVNISLTGDDTYLIYLPFFHVNAQSWALWTVLGAGGTVVLQPKFSSSRFWEVVVAHKVTHISLLPFVINAVISQPVPENSLKAGVFGLVVPELEALLGFSVVPAYGMTETVIHATSQGPGLPLASRSMGRPTPGYEMLVVDQETGEICAEDQAGELWVRGTRGIQLFLEYYDNPEAMAKSFTEDGWFKTGDIVRWTAGGSIVYCERDADLLKVGGENVSAREVEDVCRQVPGVADIAVVSRSHPMLDEVPVAFVVRGPAAEGDDAEFGAALIERCAAALADFKVPRAVHVVADFPRATLEKVAKNKLRVLAEELAEEKTADA</sequence>
<dbReference type="Proteomes" id="UP001501237">
    <property type="component" value="Unassembled WGS sequence"/>
</dbReference>
<evidence type="ECO:0000313" key="5">
    <source>
        <dbReference type="EMBL" id="GAA3209539.1"/>
    </source>
</evidence>
<dbReference type="SUPFAM" id="SSF56801">
    <property type="entry name" value="Acetyl-CoA synthetase-like"/>
    <property type="match status" value="1"/>
</dbReference>
<feature type="domain" description="AMP-binding enzyme C-terminal" evidence="4">
    <location>
        <begin position="435"/>
        <end position="510"/>
    </location>
</feature>
<dbReference type="InterPro" id="IPR000873">
    <property type="entry name" value="AMP-dep_synth/lig_dom"/>
</dbReference>
<dbReference type="InterPro" id="IPR045851">
    <property type="entry name" value="AMP-bd_C_sf"/>
</dbReference>
<dbReference type="InterPro" id="IPR042099">
    <property type="entry name" value="ANL_N_sf"/>
</dbReference>
<reference evidence="6" key="1">
    <citation type="journal article" date="2019" name="Int. J. Syst. Evol. Microbiol.">
        <title>The Global Catalogue of Microorganisms (GCM) 10K type strain sequencing project: providing services to taxonomists for standard genome sequencing and annotation.</title>
        <authorList>
            <consortium name="The Broad Institute Genomics Platform"/>
            <consortium name="The Broad Institute Genome Sequencing Center for Infectious Disease"/>
            <person name="Wu L."/>
            <person name="Ma J."/>
        </authorList>
    </citation>
    <scope>NUCLEOTIDE SEQUENCE [LARGE SCALE GENOMIC DNA]</scope>
    <source>
        <strain evidence="6">JCM 9377</strain>
    </source>
</reference>
<comment type="caution">
    <text evidence="5">The sequence shown here is derived from an EMBL/GenBank/DDBJ whole genome shotgun (WGS) entry which is preliminary data.</text>
</comment>
<protein>
    <submittedName>
        <fullName evidence="5">ATP-dependent acyl-CoA ligase</fullName>
    </submittedName>
</protein>
<dbReference type="Gene3D" id="3.30.300.30">
    <property type="match status" value="1"/>
</dbReference>
<dbReference type="Pfam" id="PF13193">
    <property type="entry name" value="AMP-binding_C"/>
    <property type="match status" value="1"/>
</dbReference>
<name>A0ABP6Q7X3_9ACTN</name>
<dbReference type="PANTHER" id="PTHR43201:SF5">
    <property type="entry name" value="MEDIUM-CHAIN ACYL-COA LIGASE ACSF2, MITOCHONDRIAL"/>
    <property type="match status" value="1"/>
</dbReference>
<keyword evidence="2 5" id="KW-0436">Ligase</keyword>
<comment type="similarity">
    <text evidence="1">Belongs to the ATP-dependent AMP-binding enzyme family.</text>
</comment>